<keyword evidence="3" id="KW-1185">Reference proteome</keyword>
<dbReference type="EMBL" id="BONF01000028">
    <property type="protein sequence ID" value="GIF83411.1"/>
    <property type="molecule type" value="Genomic_DNA"/>
</dbReference>
<evidence type="ECO:0000313" key="2">
    <source>
        <dbReference type="EMBL" id="GIF83411.1"/>
    </source>
</evidence>
<keyword evidence="1" id="KW-1133">Transmembrane helix</keyword>
<evidence type="ECO:0000256" key="1">
    <source>
        <dbReference type="SAM" id="Phobius"/>
    </source>
</evidence>
<keyword evidence="1" id="KW-0812">Transmembrane</keyword>
<protein>
    <submittedName>
        <fullName evidence="2">Uncharacterized protein</fullName>
    </submittedName>
</protein>
<dbReference type="Proteomes" id="UP000601223">
    <property type="component" value="Unassembled WGS sequence"/>
</dbReference>
<accession>A0A8J3NL46</accession>
<evidence type="ECO:0000313" key="3">
    <source>
        <dbReference type="Proteomes" id="UP000601223"/>
    </source>
</evidence>
<dbReference type="AlphaFoldDB" id="A0A8J3NL46"/>
<keyword evidence="1" id="KW-0472">Membrane</keyword>
<gene>
    <name evidence="2" type="ORF">Cba03nite_47600</name>
</gene>
<reference evidence="2 3" key="1">
    <citation type="submission" date="2021-01" db="EMBL/GenBank/DDBJ databases">
        <title>Whole genome shotgun sequence of Catellatospora bangladeshensis NBRC 107357.</title>
        <authorList>
            <person name="Komaki H."/>
            <person name="Tamura T."/>
        </authorList>
    </citation>
    <scope>NUCLEOTIDE SEQUENCE [LARGE SCALE GENOMIC DNA]</scope>
    <source>
        <strain evidence="2 3">NBRC 107357</strain>
    </source>
</reference>
<sequence length="85" mass="9069">MTTPAEPAQPARPAPPPQHPADSLGFLAWAIALGILGFFMAMGARRSPWTVLSVVLLGVSLICFGGHVAAVVAKRHELWREGRGR</sequence>
<dbReference type="RefSeq" id="WP_203750156.1">
    <property type="nucleotide sequence ID" value="NZ_BONF01000028.1"/>
</dbReference>
<feature type="transmembrane region" description="Helical" evidence="1">
    <location>
        <begin position="51"/>
        <end position="73"/>
    </location>
</feature>
<feature type="transmembrane region" description="Helical" evidence="1">
    <location>
        <begin position="26"/>
        <end position="44"/>
    </location>
</feature>
<name>A0A8J3NL46_9ACTN</name>
<organism evidence="2 3">
    <name type="scientific">Catellatospora bangladeshensis</name>
    <dbReference type="NCBI Taxonomy" id="310355"/>
    <lineage>
        <taxon>Bacteria</taxon>
        <taxon>Bacillati</taxon>
        <taxon>Actinomycetota</taxon>
        <taxon>Actinomycetes</taxon>
        <taxon>Micromonosporales</taxon>
        <taxon>Micromonosporaceae</taxon>
        <taxon>Catellatospora</taxon>
    </lineage>
</organism>
<proteinExistence type="predicted"/>
<comment type="caution">
    <text evidence="2">The sequence shown here is derived from an EMBL/GenBank/DDBJ whole genome shotgun (WGS) entry which is preliminary data.</text>
</comment>